<gene>
    <name evidence="2" type="ORF">M9Y10_007781</name>
</gene>
<feature type="transmembrane region" description="Helical" evidence="1">
    <location>
        <begin position="63"/>
        <end position="83"/>
    </location>
</feature>
<proteinExistence type="predicted"/>
<accession>A0ABR2J347</accession>
<comment type="caution">
    <text evidence="2">The sequence shown here is derived from an EMBL/GenBank/DDBJ whole genome shotgun (WGS) entry which is preliminary data.</text>
</comment>
<dbReference type="EMBL" id="JAPFFF010000013">
    <property type="protein sequence ID" value="KAK8872025.1"/>
    <property type="molecule type" value="Genomic_DNA"/>
</dbReference>
<keyword evidence="3" id="KW-1185">Reference proteome</keyword>
<keyword evidence="1" id="KW-0812">Transmembrane</keyword>
<protein>
    <submittedName>
        <fullName evidence="2">Uncharacterized protein</fullName>
    </submittedName>
</protein>
<name>A0ABR2J347_9EUKA</name>
<keyword evidence="1" id="KW-1133">Transmembrane helix</keyword>
<evidence type="ECO:0000313" key="2">
    <source>
        <dbReference type="EMBL" id="KAK8872025.1"/>
    </source>
</evidence>
<dbReference type="Proteomes" id="UP001470230">
    <property type="component" value="Unassembled WGS sequence"/>
</dbReference>
<reference evidence="2 3" key="1">
    <citation type="submission" date="2024-04" db="EMBL/GenBank/DDBJ databases">
        <title>Tritrichomonas musculus Genome.</title>
        <authorList>
            <person name="Alves-Ferreira E."/>
            <person name="Grigg M."/>
            <person name="Lorenzi H."/>
            <person name="Galac M."/>
        </authorList>
    </citation>
    <scope>NUCLEOTIDE SEQUENCE [LARGE SCALE GENOMIC DNA]</scope>
    <source>
        <strain evidence="2 3">EAF2021</strain>
    </source>
</reference>
<evidence type="ECO:0000256" key="1">
    <source>
        <dbReference type="SAM" id="Phobius"/>
    </source>
</evidence>
<evidence type="ECO:0000313" key="3">
    <source>
        <dbReference type="Proteomes" id="UP001470230"/>
    </source>
</evidence>
<keyword evidence="1" id="KW-0472">Membrane</keyword>
<organism evidence="2 3">
    <name type="scientific">Tritrichomonas musculus</name>
    <dbReference type="NCBI Taxonomy" id="1915356"/>
    <lineage>
        <taxon>Eukaryota</taxon>
        <taxon>Metamonada</taxon>
        <taxon>Parabasalia</taxon>
        <taxon>Tritrichomonadida</taxon>
        <taxon>Tritrichomonadidae</taxon>
        <taxon>Tritrichomonas</taxon>
    </lineage>
</organism>
<sequence>MITEEDGMNIEEELIVQKKKDYLRGRISPDAIKEFSSKKQKRNHRRRVNYSGRRILDSKGKSVQFLNNNLAFFIKMVIFLFIYV</sequence>